<dbReference type="InterPro" id="IPR022183">
    <property type="entry name" value="DUF3710"/>
</dbReference>
<organism evidence="2 3">
    <name type="scientific">Cutibacterium namnetense</name>
    <dbReference type="NCBI Taxonomy" id="1574624"/>
    <lineage>
        <taxon>Bacteria</taxon>
        <taxon>Bacillati</taxon>
        <taxon>Actinomycetota</taxon>
        <taxon>Actinomycetes</taxon>
        <taxon>Propionibacteriales</taxon>
        <taxon>Propionibacteriaceae</taxon>
        <taxon>Cutibacterium</taxon>
    </lineage>
</organism>
<feature type="compositionally biased region" description="Acidic residues" evidence="1">
    <location>
        <begin position="11"/>
        <end position="43"/>
    </location>
</feature>
<comment type="caution">
    <text evidence="2">The sequence shown here is derived from an EMBL/GenBank/DDBJ whole genome shotgun (WGS) entry which is preliminary data.</text>
</comment>
<proteinExistence type="predicted"/>
<gene>
    <name evidence="2" type="ORF">CP880_02050</name>
</gene>
<dbReference type="EMBL" id="PCZS01000001">
    <property type="protein sequence ID" value="REB70577.1"/>
    <property type="molecule type" value="Genomic_DNA"/>
</dbReference>
<keyword evidence="3" id="KW-1185">Reference proteome</keyword>
<sequence length="245" mass="26850">MFGRKKRNDDVETDEVIDEDLQTTEEAPDDLDVEEIPEEDDETSSEKDASAYRINLDREDGPFDIDEVDLDADDVERIDFGSLIVTPFENMQMQIQLDQTTGAVQSLLVVQGNSAIEVALFAAPASTLMIDEVHEEMVNGTAAQGGEANVGPGPMGAELRRIVPMKGPDGEDGYHVSRTWLAQGPRWLLRGVLMGESALGEKLDATGQLLLEFFCNLVVHRDDSPRVPGDVIPLSVPEGLRPEES</sequence>
<evidence type="ECO:0000313" key="3">
    <source>
        <dbReference type="Proteomes" id="UP000256324"/>
    </source>
</evidence>
<dbReference type="RefSeq" id="WP_002548671.1">
    <property type="nucleotide sequence ID" value="NZ_JARJNT010000001.1"/>
</dbReference>
<evidence type="ECO:0000256" key="1">
    <source>
        <dbReference type="SAM" id="MobiDB-lite"/>
    </source>
</evidence>
<dbReference type="Pfam" id="PF12502">
    <property type="entry name" value="DUF3710"/>
    <property type="match status" value="1"/>
</dbReference>
<feature type="compositionally biased region" description="Basic and acidic residues" evidence="1">
    <location>
        <begin position="44"/>
        <end position="55"/>
    </location>
</feature>
<evidence type="ECO:0000313" key="2">
    <source>
        <dbReference type="EMBL" id="REB70577.1"/>
    </source>
</evidence>
<protein>
    <submittedName>
        <fullName evidence="2">DUF3710 domain-containing protein</fullName>
    </submittedName>
</protein>
<reference evidence="2 3" key="1">
    <citation type="submission" date="2017-09" db="EMBL/GenBank/DDBJ databases">
        <authorList>
            <person name="Bumgarner R.E."/>
        </authorList>
    </citation>
    <scope>NUCLEOTIDE SEQUENCE [LARGE SCALE GENOMIC DNA]</scope>
    <source>
        <strain evidence="2 3">T34998</strain>
    </source>
</reference>
<feature type="region of interest" description="Disordered" evidence="1">
    <location>
        <begin position="1"/>
        <end position="55"/>
    </location>
</feature>
<name>A0ABX9IBD0_9ACTN</name>
<accession>A0ABX9IBD0</accession>
<dbReference type="Proteomes" id="UP000256324">
    <property type="component" value="Unassembled WGS sequence"/>
</dbReference>